<reference evidence="1 2" key="1">
    <citation type="submission" date="2019-04" db="EMBL/GenBank/DDBJ databases">
        <title>An improved genome assembly and genetic linkage map for asparagus bean, Vigna unguiculata ssp. sesquipedialis.</title>
        <authorList>
            <person name="Xia Q."/>
            <person name="Zhang R."/>
            <person name="Dong Y."/>
        </authorList>
    </citation>
    <scope>NUCLEOTIDE SEQUENCE [LARGE SCALE GENOMIC DNA]</scope>
    <source>
        <tissue evidence="1">Leaf</tissue>
    </source>
</reference>
<organism evidence="1 2">
    <name type="scientific">Vigna unguiculata</name>
    <name type="common">Cowpea</name>
    <dbReference type="NCBI Taxonomy" id="3917"/>
    <lineage>
        <taxon>Eukaryota</taxon>
        <taxon>Viridiplantae</taxon>
        <taxon>Streptophyta</taxon>
        <taxon>Embryophyta</taxon>
        <taxon>Tracheophyta</taxon>
        <taxon>Spermatophyta</taxon>
        <taxon>Magnoliopsida</taxon>
        <taxon>eudicotyledons</taxon>
        <taxon>Gunneridae</taxon>
        <taxon>Pentapetalae</taxon>
        <taxon>rosids</taxon>
        <taxon>fabids</taxon>
        <taxon>Fabales</taxon>
        <taxon>Fabaceae</taxon>
        <taxon>Papilionoideae</taxon>
        <taxon>50 kb inversion clade</taxon>
        <taxon>NPAAA clade</taxon>
        <taxon>indigoferoid/millettioid clade</taxon>
        <taxon>Phaseoleae</taxon>
        <taxon>Vigna</taxon>
    </lineage>
</organism>
<keyword evidence="2" id="KW-1185">Reference proteome</keyword>
<accession>A0A4D6M5B8</accession>
<evidence type="ECO:0000313" key="2">
    <source>
        <dbReference type="Proteomes" id="UP000501690"/>
    </source>
</evidence>
<protein>
    <submittedName>
        <fullName evidence="1">Uncharacterized protein</fullName>
    </submittedName>
</protein>
<dbReference type="AlphaFoldDB" id="A0A4D6M5B8"/>
<name>A0A4D6M5B8_VIGUN</name>
<dbReference type="EMBL" id="CP039350">
    <property type="protein sequence ID" value="QCD96027.1"/>
    <property type="molecule type" value="Genomic_DNA"/>
</dbReference>
<gene>
    <name evidence="1" type="ORF">DEO72_LG6g729</name>
</gene>
<dbReference type="Proteomes" id="UP000501690">
    <property type="component" value="Linkage Group LG6"/>
</dbReference>
<proteinExistence type="predicted"/>
<evidence type="ECO:0000313" key="1">
    <source>
        <dbReference type="EMBL" id="QCD96027.1"/>
    </source>
</evidence>
<sequence length="121" mass="13940">MPGHRFVACTAPPLHRLHRTATASPAPSRRFPAPLWLLFLRPTITVATPSSSRALPLELHAPSRRLLMNALLKFNEKMSVLLNFNKMKMNVWLKFNKMKLKVWLKLNLRKTSNLLGQFKKV</sequence>